<comment type="caution">
    <text evidence="2">The sequence shown here is derived from an EMBL/GenBank/DDBJ whole genome shotgun (WGS) entry which is preliminary data.</text>
</comment>
<proteinExistence type="predicted"/>
<gene>
    <name evidence="2" type="ORF">DI616_13560</name>
</gene>
<name>A0A533I7I1_PARDE</name>
<accession>A0A533I7I1</accession>
<keyword evidence="1" id="KW-0812">Transmembrane</keyword>
<feature type="transmembrane region" description="Helical" evidence="1">
    <location>
        <begin position="77"/>
        <end position="97"/>
    </location>
</feature>
<dbReference type="EMBL" id="VAFL01000011">
    <property type="protein sequence ID" value="TKW65638.1"/>
    <property type="molecule type" value="Genomic_DNA"/>
</dbReference>
<evidence type="ECO:0000313" key="3">
    <source>
        <dbReference type="Proteomes" id="UP000315344"/>
    </source>
</evidence>
<dbReference type="AlphaFoldDB" id="A0A533I7I1"/>
<organism evidence="2 3">
    <name type="scientific">Paracoccus denitrificans</name>
    <dbReference type="NCBI Taxonomy" id="266"/>
    <lineage>
        <taxon>Bacteria</taxon>
        <taxon>Pseudomonadati</taxon>
        <taxon>Pseudomonadota</taxon>
        <taxon>Alphaproteobacteria</taxon>
        <taxon>Rhodobacterales</taxon>
        <taxon>Paracoccaceae</taxon>
        <taxon>Paracoccus</taxon>
    </lineage>
</organism>
<feature type="transmembrane region" description="Helical" evidence="1">
    <location>
        <begin position="46"/>
        <end position="65"/>
    </location>
</feature>
<evidence type="ECO:0000313" key="2">
    <source>
        <dbReference type="EMBL" id="TKW65638.1"/>
    </source>
</evidence>
<evidence type="ECO:0008006" key="4">
    <source>
        <dbReference type="Google" id="ProtNLM"/>
    </source>
</evidence>
<reference evidence="2 3" key="1">
    <citation type="journal article" date="2017" name="Nat. Commun.">
        <title>In situ click chemistry generation of cyclooxygenase-2 inhibitors.</title>
        <authorList>
            <person name="Bhardwaj A."/>
            <person name="Kaur J."/>
            <person name="Wuest M."/>
            <person name="Wuest F."/>
        </authorList>
    </citation>
    <scope>NUCLEOTIDE SEQUENCE [LARGE SCALE GENOMIC DNA]</scope>
    <source>
        <strain evidence="2">S2_012_000_R3_94</strain>
    </source>
</reference>
<feature type="transmembrane region" description="Helical" evidence="1">
    <location>
        <begin position="103"/>
        <end position="124"/>
    </location>
</feature>
<keyword evidence="1" id="KW-1133">Transmembrane helix</keyword>
<keyword evidence="1" id="KW-0472">Membrane</keyword>
<dbReference type="Proteomes" id="UP000315344">
    <property type="component" value="Unassembled WGS sequence"/>
</dbReference>
<evidence type="ECO:0000256" key="1">
    <source>
        <dbReference type="SAM" id="Phobius"/>
    </source>
</evidence>
<sequence length="129" mass="13580">MTELKLPPKGEIAAFLLAFIAGAAAAGAVYYLGVIGMLGTPGAMNVGYLLTVMSPLAGLSVFQLLFGMTGRWRGWRFWAVALPVVYLIISGLFVLALQGMLQMTVALPVAAVLVLLAGIWGLSLTQPQD</sequence>
<protein>
    <recommendedName>
        <fullName evidence="4">Integral membrane protein</fullName>
    </recommendedName>
</protein>
<feature type="transmembrane region" description="Helical" evidence="1">
    <location>
        <begin position="12"/>
        <end position="34"/>
    </location>
</feature>